<name>A0AAV3ZXF6_9GAST</name>
<protein>
    <submittedName>
        <fullName evidence="1">Adhesive plaque matrix protein</fullName>
    </submittedName>
</protein>
<evidence type="ECO:0000313" key="2">
    <source>
        <dbReference type="Proteomes" id="UP000735302"/>
    </source>
</evidence>
<comment type="caution">
    <text evidence="1">The sequence shown here is derived from an EMBL/GenBank/DDBJ whole genome shotgun (WGS) entry which is preliminary data.</text>
</comment>
<keyword evidence="2" id="KW-1185">Reference proteome</keyword>
<evidence type="ECO:0000313" key="1">
    <source>
        <dbReference type="EMBL" id="GFN99097.1"/>
    </source>
</evidence>
<dbReference type="EMBL" id="BLXT01002947">
    <property type="protein sequence ID" value="GFN99097.1"/>
    <property type="molecule type" value="Genomic_DNA"/>
</dbReference>
<accession>A0AAV3ZXF6</accession>
<dbReference type="AlphaFoldDB" id="A0AAV3ZXF6"/>
<gene>
    <name evidence="1" type="ORF">PoB_002560300</name>
</gene>
<proteinExistence type="predicted"/>
<reference evidence="1 2" key="1">
    <citation type="journal article" date="2021" name="Elife">
        <title>Chloroplast acquisition without the gene transfer in kleptoplastic sea slugs, Plakobranchus ocellatus.</title>
        <authorList>
            <person name="Maeda T."/>
            <person name="Takahashi S."/>
            <person name="Yoshida T."/>
            <person name="Shimamura S."/>
            <person name="Takaki Y."/>
            <person name="Nagai Y."/>
            <person name="Toyoda A."/>
            <person name="Suzuki Y."/>
            <person name="Arimoto A."/>
            <person name="Ishii H."/>
            <person name="Satoh N."/>
            <person name="Nishiyama T."/>
            <person name="Hasebe M."/>
            <person name="Maruyama T."/>
            <person name="Minagawa J."/>
            <person name="Obokata J."/>
            <person name="Shigenobu S."/>
        </authorList>
    </citation>
    <scope>NUCLEOTIDE SEQUENCE [LARGE SCALE GENOMIC DNA]</scope>
</reference>
<sequence length="211" mass="23056">MLFPAYSLSTPIAYPLPANRLTPTRIPPSFLPTHLLPTHLLPSCLPTHPPAYPSTTFLPTYPLTAYLPTTFLSTYLPTYLPTHLLLSCLPTHLPAYPSTTLLPAYPPTYLPTPAACQNCDFDMICDRCDKVVAETMISPHYRQQPSTDPAMNRLSIETSGKSLVLAGSSLCLLSRDSLAPDFVFCRADNSRFQSMVVSGQATKPSLPLATS</sequence>
<organism evidence="1 2">
    <name type="scientific">Plakobranchus ocellatus</name>
    <dbReference type="NCBI Taxonomy" id="259542"/>
    <lineage>
        <taxon>Eukaryota</taxon>
        <taxon>Metazoa</taxon>
        <taxon>Spiralia</taxon>
        <taxon>Lophotrochozoa</taxon>
        <taxon>Mollusca</taxon>
        <taxon>Gastropoda</taxon>
        <taxon>Heterobranchia</taxon>
        <taxon>Euthyneura</taxon>
        <taxon>Panpulmonata</taxon>
        <taxon>Sacoglossa</taxon>
        <taxon>Placobranchoidea</taxon>
        <taxon>Plakobranchidae</taxon>
        <taxon>Plakobranchus</taxon>
    </lineage>
</organism>
<dbReference type="Proteomes" id="UP000735302">
    <property type="component" value="Unassembled WGS sequence"/>
</dbReference>